<keyword evidence="1" id="KW-0812">Transmembrane</keyword>
<evidence type="ECO:0000313" key="2">
    <source>
        <dbReference type="EMBL" id="PWZ13675.1"/>
    </source>
</evidence>
<feature type="transmembrane region" description="Helical" evidence="1">
    <location>
        <begin position="60"/>
        <end position="78"/>
    </location>
</feature>
<name>A0A3L6DYN3_MAIZE</name>
<protein>
    <submittedName>
        <fullName evidence="2">Vacuole membrane protein KMS1</fullName>
    </submittedName>
</protein>
<feature type="transmembrane region" description="Helical" evidence="1">
    <location>
        <begin position="98"/>
        <end position="123"/>
    </location>
</feature>
<evidence type="ECO:0000313" key="3">
    <source>
        <dbReference type="Proteomes" id="UP000251960"/>
    </source>
</evidence>
<dbReference type="AlphaFoldDB" id="A0A3L6DYN3"/>
<feature type="transmembrane region" description="Helical" evidence="1">
    <location>
        <begin position="395"/>
        <end position="416"/>
    </location>
</feature>
<evidence type="ECO:0000256" key="1">
    <source>
        <dbReference type="SAM" id="Phobius"/>
    </source>
</evidence>
<feature type="transmembrane region" description="Helical" evidence="1">
    <location>
        <begin position="302"/>
        <end position="326"/>
    </location>
</feature>
<keyword evidence="1" id="KW-0472">Membrane</keyword>
<accession>A0A3L6DYN3</accession>
<proteinExistence type="predicted"/>
<reference evidence="2 3" key="1">
    <citation type="journal article" date="2018" name="Nat. Genet.">
        <title>Extensive intraspecific gene order and gene structural variations between Mo17 and other maize genomes.</title>
        <authorList>
            <person name="Sun S."/>
            <person name="Zhou Y."/>
            <person name="Chen J."/>
            <person name="Shi J."/>
            <person name="Zhao H."/>
            <person name="Zhao H."/>
            <person name="Song W."/>
            <person name="Zhang M."/>
            <person name="Cui Y."/>
            <person name="Dong X."/>
            <person name="Liu H."/>
            <person name="Ma X."/>
            <person name="Jiao Y."/>
            <person name="Wang B."/>
            <person name="Wei X."/>
            <person name="Stein J.C."/>
            <person name="Glaubitz J.C."/>
            <person name="Lu F."/>
            <person name="Yu G."/>
            <person name="Liang C."/>
            <person name="Fengler K."/>
            <person name="Li B."/>
            <person name="Rafalski A."/>
            <person name="Schnable P.S."/>
            <person name="Ware D.H."/>
            <person name="Buckler E.S."/>
            <person name="Lai J."/>
        </authorList>
    </citation>
    <scope>NUCLEOTIDE SEQUENCE [LARGE SCALE GENOMIC DNA]</scope>
    <source>
        <strain evidence="3">cv. Missouri 17</strain>
        <tissue evidence="2">Seedling</tissue>
    </source>
</reference>
<dbReference type="EMBL" id="NCVQ01000008">
    <property type="protein sequence ID" value="PWZ13675.1"/>
    <property type="molecule type" value="Genomic_DNA"/>
</dbReference>
<dbReference type="ExpressionAtlas" id="A0A3L6DYN3">
    <property type="expression patterns" value="baseline and differential"/>
</dbReference>
<comment type="caution">
    <text evidence="2">The sequence shown here is derived from an EMBL/GenBank/DDBJ whole genome shotgun (WGS) entry which is preliminary data.</text>
</comment>
<dbReference type="Proteomes" id="UP000251960">
    <property type="component" value="Chromosome 7"/>
</dbReference>
<feature type="transmembrane region" description="Helical" evidence="1">
    <location>
        <begin position="247"/>
        <end position="266"/>
    </location>
</feature>
<feature type="transmembrane region" description="Helical" evidence="1">
    <location>
        <begin position="338"/>
        <end position="356"/>
    </location>
</feature>
<gene>
    <name evidence="2" type="primary">KMS1_0</name>
    <name evidence="2" type="ORF">Zm00014a_030148</name>
</gene>
<organism evidence="2 3">
    <name type="scientific">Zea mays</name>
    <name type="common">Maize</name>
    <dbReference type="NCBI Taxonomy" id="4577"/>
    <lineage>
        <taxon>Eukaryota</taxon>
        <taxon>Viridiplantae</taxon>
        <taxon>Streptophyta</taxon>
        <taxon>Embryophyta</taxon>
        <taxon>Tracheophyta</taxon>
        <taxon>Spermatophyta</taxon>
        <taxon>Magnoliopsida</taxon>
        <taxon>Liliopsida</taxon>
        <taxon>Poales</taxon>
        <taxon>Poaceae</taxon>
        <taxon>PACMAD clade</taxon>
        <taxon>Panicoideae</taxon>
        <taxon>Andropogonodae</taxon>
        <taxon>Andropogoneae</taxon>
        <taxon>Tripsacinae</taxon>
        <taxon>Zea</taxon>
    </lineage>
</organism>
<sequence>MGPTAGSGEDKAMSELRKKHRVDLERLTITSRPFKTLSFFVLAIAQNLERTCSSVLKKGYQLKTAMLLVVATWLLLMFTDGLNEKHLQELFWYVRFGLWWIILGVASSIGLGSGLHTFIMYLAPHVALFTIKAVQCGRVDLKSAPYDTILLERRPSWLEKDCLQFGPPIYHETIPFSKILQEVYLEAILWGIGTALGELPPYFLSRTASMSGRIIDELEDLDASISEGFLSSALRQAKRWLMSHSQYLSFTLILLLASYVAFHLVVDLPCSTLLIEDVKVPNPLFDLAGILCGQFNIPFWKFFLATLIGKAIVKVCIQTTLVITLCNNQLLDLVEKRLIWAFSNVPGVASVLPSFVSKLKMDKNKFLSAHVAASASTSVKGKKWNLSFSLVWNTLVWLMVANFIIQIVTSTAQGYLRTQQEREISKKLETELSAS</sequence>
<keyword evidence="1" id="KW-1133">Transmembrane helix</keyword>